<dbReference type="SMART" id="SM00184">
    <property type="entry name" value="RING"/>
    <property type="match status" value="1"/>
</dbReference>
<evidence type="ECO:0000256" key="3">
    <source>
        <dbReference type="ARBA" id="ARBA00022833"/>
    </source>
</evidence>
<keyword evidence="1" id="KW-0479">Metal-binding</keyword>
<keyword evidence="5" id="KW-0175">Coiled coil</keyword>
<evidence type="ECO:0000256" key="5">
    <source>
        <dbReference type="SAM" id="Coils"/>
    </source>
</evidence>
<feature type="compositionally biased region" description="Low complexity" evidence="6">
    <location>
        <begin position="24"/>
        <end position="36"/>
    </location>
</feature>
<feature type="compositionally biased region" description="Polar residues" evidence="6">
    <location>
        <begin position="103"/>
        <end position="112"/>
    </location>
</feature>
<feature type="compositionally biased region" description="Low complexity" evidence="6">
    <location>
        <begin position="457"/>
        <end position="470"/>
    </location>
</feature>
<dbReference type="SUPFAM" id="SSF57850">
    <property type="entry name" value="RING/U-box"/>
    <property type="match status" value="1"/>
</dbReference>
<dbReference type="GO" id="GO:0008270">
    <property type="term" value="F:zinc ion binding"/>
    <property type="evidence" value="ECO:0007669"/>
    <property type="project" value="UniProtKB-KW"/>
</dbReference>
<dbReference type="PROSITE" id="PS50089">
    <property type="entry name" value="ZF_RING_2"/>
    <property type="match status" value="1"/>
</dbReference>
<proteinExistence type="predicted"/>
<dbReference type="PaxDb" id="214684-Q5KNN6"/>
<feature type="domain" description="RING-type" evidence="7">
    <location>
        <begin position="247"/>
        <end position="305"/>
    </location>
</feature>
<reference evidence="8 9" key="1">
    <citation type="journal article" date="2005" name="Science">
        <title>The genome of the basidiomycetous yeast and human pathogen Cryptococcus neoformans.</title>
        <authorList>
            <person name="Loftus B.J."/>
            <person name="Fung E."/>
            <person name="Roncaglia P."/>
            <person name="Rowley D."/>
            <person name="Amedeo P."/>
            <person name="Bruno D."/>
            <person name="Vamathevan J."/>
            <person name="Miranda M."/>
            <person name="Anderson I.J."/>
            <person name="Fraser J.A."/>
            <person name="Allen J.E."/>
            <person name="Bosdet I.E."/>
            <person name="Brent M.R."/>
            <person name="Chiu R."/>
            <person name="Doering T.L."/>
            <person name="Donlin M.J."/>
            <person name="D'Souza C.A."/>
            <person name="Fox D.S."/>
            <person name="Grinberg V."/>
            <person name="Fu J."/>
            <person name="Fukushima M."/>
            <person name="Haas B.J."/>
            <person name="Huang J.C."/>
            <person name="Janbon G."/>
            <person name="Jones S.J."/>
            <person name="Koo H.L."/>
            <person name="Krzywinski M.I."/>
            <person name="Kwon-Chung J.K."/>
            <person name="Lengeler K.B."/>
            <person name="Maiti R."/>
            <person name="Marra M.A."/>
            <person name="Marra R.E."/>
            <person name="Mathewson C.A."/>
            <person name="Mitchell T.G."/>
            <person name="Pertea M."/>
            <person name="Riggs F.R."/>
            <person name="Salzberg S.L."/>
            <person name="Schein J.E."/>
            <person name="Shvartsbeyn A."/>
            <person name="Shin H."/>
            <person name="Shumway M."/>
            <person name="Specht C.A."/>
            <person name="Suh B.B."/>
            <person name="Tenney A."/>
            <person name="Utterback T.R."/>
            <person name="Wickes B.L."/>
            <person name="Wortman J.R."/>
            <person name="Wye N.H."/>
            <person name="Kronstad J.W."/>
            <person name="Lodge J.K."/>
            <person name="Heitman J."/>
            <person name="Davis R.W."/>
            <person name="Fraser C.M."/>
            <person name="Hyman R.W."/>
        </authorList>
    </citation>
    <scope>NUCLEOTIDE SEQUENCE [LARGE SCALE GENOMIC DNA]</scope>
    <source>
        <strain evidence="9">JEC21 / ATCC MYA-565</strain>
    </source>
</reference>
<feature type="coiled-coil region" evidence="5">
    <location>
        <begin position="175"/>
        <end position="223"/>
    </location>
</feature>
<dbReference type="GO" id="GO:0043161">
    <property type="term" value="P:proteasome-mediated ubiquitin-dependent protein catabolic process"/>
    <property type="evidence" value="ECO:0000318"/>
    <property type="project" value="GO_Central"/>
</dbReference>
<keyword evidence="3" id="KW-0862">Zinc</keyword>
<dbReference type="RefSeq" id="XP_024511963.1">
    <property type="nucleotide sequence ID" value="XM_024656320.1"/>
</dbReference>
<organism evidence="8 9">
    <name type="scientific">Cryptococcus deneoformans (strain JEC21 / ATCC MYA-565)</name>
    <name type="common">Cryptococcus neoformans var. neoformans serotype D</name>
    <dbReference type="NCBI Taxonomy" id="214684"/>
    <lineage>
        <taxon>Eukaryota</taxon>
        <taxon>Fungi</taxon>
        <taxon>Dikarya</taxon>
        <taxon>Basidiomycota</taxon>
        <taxon>Agaricomycotina</taxon>
        <taxon>Tremellomycetes</taxon>
        <taxon>Tremellales</taxon>
        <taxon>Cryptococcaceae</taxon>
        <taxon>Cryptococcus</taxon>
        <taxon>Cryptococcus neoformans species complex</taxon>
    </lineage>
</organism>
<dbReference type="InterPro" id="IPR027370">
    <property type="entry name" value="Znf-RING_euk"/>
</dbReference>
<feature type="compositionally biased region" description="Acidic residues" evidence="6">
    <location>
        <begin position="487"/>
        <end position="505"/>
    </location>
</feature>
<evidence type="ECO:0000313" key="9">
    <source>
        <dbReference type="Proteomes" id="UP000002149"/>
    </source>
</evidence>
<feature type="compositionally biased region" description="Basic residues" evidence="6">
    <location>
        <begin position="70"/>
        <end position="83"/>
    </location>
</feature>
<feature type="compositionally biased region" description="Basic residues" evidence="6">
    <location>
        <begin position="1"/>
        <end position="18"/>
    </location>
</feature>
<protein>
    <submittedName>
        <fullName evidence="8">Expressed protein</fullName>
    </submittedName>
</protein>
<dbReference type="GO" id="GO:0061630">
    <property type="term" value="F:ubiquitin protein ligase activity"/>
    <property type="evidence" value="ECO:0000318"/>
    <property type="project" value="GO_Central"/>
</dbReference>
<dbReference type="EMBL" id="AE017341">
    <property type="protein sequence ID" value="AAW41123.2"/>
    <property type="molecule type" value="Genomic_DNA"/>
</dbReference>
<evidence type="ECO:0000256" key="1">
    <source>
        <dbReference type="ARBA" id="ARBA00022723"/>
    </source>
</evidence>
<evidence type="ECO:0000313" key="8">
    <source>
        <dbReference type="EMBL" id="AAW41123.2"/>
    </source>
</evidence>
<gene>
    <name evidence="8" type="ordered locus">CNA05870</name>
</gene>
<sequence length="567" mass="63259">MRPSTRSHRSSSPRRKALHPYQRPLPSAPAAQPSASDTKQKSLNKQDKRHVSDTSVQLPATETSSPQGCGKRKKKNKRKKNRNSRAMQSDAIKSSYAPPTSPFSPSKPLQTKCGTQITPIISQSEVSEVAFLPPKQNTHLASSQPSSNAGPVSDKVRAINLDRDIVRLREEAQKREAMHLELSKAHEEAERLRGKVKNLTEREDELKARVEELQRTVEANNKKTEILDTAMQQHNSTKKDLTEALTCTVCFEILKDPYMLSCGHMACKSCLFSWFRSPGAYRRPPTTITSTSNLSYYTKICHMCRCIIVRRPTRVFFLRSILEPLGLHQDNPSPLLASHPSESPSSTASDPWKFIFPPDPTTYKLHDDVDQCLRCPECMGEIEDGNCSTCGNNFSSDSEMEGQSNEEFDDFYEEDFLYDEEDENSGGFFGQRFFDFHPHLATIYSQRHALGHDSGDDQSNSGSDPSSQEDGPPDHVDGGNISVDTDAITDSEGYEDSFIDDEEEGSWSGDNSGDSDVIPLGDEDRPTRGGPPPRVRSVTSENEDESDQPVFTGRTRRMAGRVVSDSE</sequence>
<keyword evidence="2 4" id="KW-0863">Zinc-finger</keyword>
<dbReference type="Pfam" id="PF13445">
    <property type="entry name" value="zf-RING_UBOX"/>
    <property type="match status" value="1"/>
</dbReference>
<dbReference type="HOGENOM" id="CLU_581413_0_0_1"/>
<name>Q5KNN6_CRYD1</name>
<feature type="region of interest" description="Disordered" evidence="6">
    <location>
        <begin position="450"/>
        <end position="567"/>
    </location>
</feature>
<dbReference type="InterPro" id="IPR001841">
    <property type="entry name" value="Znf_RING"/>
</dbReference>
<dbReference type="FunFam" id="3.30.40.10:FF:000880">
    <property type="entry name" value="Unplaced genomic scaffold supercont2.7, whole genome shotgun sequence"/>
    <property type="match status" value="1"/>
</dbReference>
<feature type="compositionally biased region" description="Low complexity" evidence="6">
    <location>
        <begin position="506"/>
        <end position="516"/>
    </location>
</feature>
<dbReference type="OrthoDB" id="6105938at2759"/>
<evidence type="ECO:0000256" key="2">
    <source>
        <dbReference type="ARBA" id="ARBA00022771"/>
    </source>
</evidence>
<evidence type="ECO:0000256" key="6">
    <source>
        <dbReference type="SAM" id="MobiDB-lite"/>
    </source>
</evidence>
<accession>Q5KNN6</accession>
<dbReference type="Gene3D" id="3.30.40.10">
    <property type="entry name" value="Zinc/RING finger domain, C3HC4 (zinc finger)"/>
    <property type="match status" value="1"/>
</dbReference>
<evidence type="ECO:0000256" key="4">
    <source>
        <dbReference type="PROSITE-ProRule" id="PRU00175"/>
    </source>
</evidence>
<keyword evidence="9" id="KW-1185">Reference proteome</keyword>
<dbReference type="InterPro" id="IPR013083">
    <property type="entry name" value="Znf_RING/FYVE/PHD"/>
</dbReference>
<dbReference type="AlphaFoldDB" id="Q5KNN6"/>
<feature type="region of interest" description="Disordered" evidence="6">
    <location>
        <begin position="1"/>
        <end position="112"/>
    </location>
</feature>
<dbReference type="STRING" id="214684.Q5KNN6"/>
<dbReference type="InParanoid" id="Q5KNN6"/>
<feature type="compositionally biased region" description="Basic and acidic residues" evidence="6">
    <location>
        <begin position="38"/>
        <end position="52"/>
    </location>
</feature>
<dbReference type="GeneID" id="3253242"/>
<dbReference type="Proteomes" id="UP000002149">
    <property type="component" value="Chromosome 1"/>
</dbReference>
<dbReference type="KEGG" id="cne:CNA05870"/>
<evidence type="ECO:0000259" key="7">
    <source>
        <dbReference type="PROSITE" id="PS50089"/>
    </source>
</evidence>
<dbReference type="VEuPathDB" id="FungiDB:CNA05870"/>
<feature type="compositionally biased region" description="Polar residues" evidence="6">
    <location>
        <begin position="53"/>
        <end position="67"/>
    </location>
</feature>